<evidence type="ECO:0000256" key="5">
    <source>
        <dbReference type="ARBA" id="ARBA00023136"/>
    </source>
</evidence>
<dbReference type="InterPro" id="IPR050250">
    <property type="entry name" value="Macrolide_Exporter_MacB"/>
</dbReference>
<dbReference type="GO" id="GO:0022857">
    <property type="term" value="F:transmembrane transporter activity"/>
    <property type="evidence" value="ECO:0007669"/>
    <property type="project" value="TreeGrafter"/>
</dbReference>
<dbReference type="Proteomes" id="UP000256388">
    <property type="component" value="Unassembled WGS sequence"/>
</dbReference>
<evidence type="ECO:0000259" key="9">
    <source>
        <dbReference type="Pfam" id="PF12704"/>
    </source>
</evidence>
<dbReference type="PANTHER" id="PTHR30572">
    <property type="entry name" value="MEMBRANE COMPONENT OF TRANSPORTER-RELATED"/>
    <property type="match status" value="1"/>
</dbReference>
<keyword evidence="4 7" id="KW-1133">Transmembrane helix</keyword>
<evidence type="ECO:0000256" key="7">
    <source>
        <dbReference type="SAM" id="Phobius"/>
    </source>
</evidence>
<feature type="domain" description="ABC3 transporter permease C-terminal" evidence="8">
    <location>
        <begin position="286"/>
        <end position="403"/>
    </location>
</feature>
<organism evidence="10 11">
    <name type="scientific">Pelolinea submarina</name>
    <dbReference type="NCBI Taxonomy" id="913107"/>
    <lineage>
        <taxon>Bacteria</taxon>
        <taxon>Bacillati</taxon>
        <taxon>Chloroflexota</taxon>
        <taxon>Anaerolineae</taxon>
        <taxon>Anaerolineales</taxon>
        <taxon>Anaerolineaceae</taxon>
        <taxon>Pelolinea</taxon>
    </lineage>
</organism>
<dbReference type="EMBL" id="QUMS01000006">
    <property type="protein sequence ID" value="REG04700.1"/>
    <property type="molecule type" value="Genomic_DNA"/>
</dbReference>
<evidence type="ECO:0000256" key="6">
    <source>
        <dbReference type="ARBA" id="ARBA00038076"/>
    </source>
</evidence>
<keyword evidence="5 7" id="KW-0472">Membrane</keyword>
<reference evidence="10 11" key="1">
    <citation type="submission" date="2018-08" db="EMBL/GenBank/DDBJ databases">
        <title>Genomic Encyclopedia of Type Strains, Phase IV (KMG-IV): sequencing the most valuable type-strain genomes for metagenomic binning, comparative biology and taxonomic classification.</title>
        <authorList>
            <person name="Goeker M."/>
        </authorList>
    </citation>
    <scope>NUCLEOTIDE SEQUENCE [LARGE SCALE GENOMIC DNA]</scope>
    <source>
        <strain evidence="10 11">DSM 23923</strain>
    </source>
</reference>
<feature type="domain" description="MacB-like periplasmic core" evidence="9">
    <location>
        <begin position="21"/>
        <end position="244"/>
    </location>
</feature>
<evidence type="ECO:0000313" key="11">
    <source>
        <dbReference type="Proteomes" id="UP000256388"/>
    </source>
</evidence>
<gene>
    <name evidence="10" type="ORF">DFR64_3049</name>
</gene>
<feature type="transmembrane region" description="Helical" evidence="7">
    <location>
        <begin position="371"/>
        <end position="393"/>
    </location>
</feature>
<dbReference type="RefSeq" id="WP_116226295.1">
    <property type="nucleotide sequence ID" value="NZ_AP018437.1"/>
</dbReference>
<sequence>MNSWRVFKEAIESLASNKLRTALTMLGIVIGVTAVLSMTAIGQGASSSITSSIESMGTNLLFVSRAFSDNNSNPQALTLSDAEALIESGGAPSVAAVAPVVNASRTVVYGDNSTSTTIMGVTPDYASVRKVSVSSGRFIDQKDIDSSSTVAILGNDVVEDLFGSDVGVIGQKIRIGNMLYEVVGILESSGGTFSGSSDNQIIVPITTAFSRLVARSNANDEVDMIYVSAVDSESMSGATSEITSILRSRHKISSDEDDDFNIMSQESMTEAASSITGVLTVFLGGIAAISLLVGGIGIMNIMLVSVIERTKEIGLRKAVGAKNKDILLQFMTESLIIGLAGGLLGIILAYGLAAIIGNIAAASNFDLNPVITFGSILLAVGFSMAVGLIFGIYPASRASKLEPVEALRTE</sequence>
<dbReference type="OrthoDB" id="9770036at2"/>
<evidence type="ECO:0000256" key="4">
    <source>
        <dbReference type="ARBA" id="ARBA00022989"/>
    </source>
</evidence>
<evidence type="ECO:0000259" key="8">
    <source>
        <dbReference type="Pfam" id="PF02687"/>
    </source>
</evidence>
<evidence type="ECO:0000313" key="10">
    <source>
        <dbReference type="EMBL" id="REG04700.1"/>
    </source>
</evidence>
<comment type="subcellular location">
    <subcellularLocation>
        <location evidence="1">Cell membrane</location>
        <topology evidence="1">Multi-pass membrane protein</topology>
    </subcellularLocation>
</comment>
<dbReference type="InterPro" id="IPR003838">
    <property type="entry name" value="ABC3_permease_C"/>
</dbReference>
<dbReference type="PANTHER" id="PTHR30572:SF4">
    <property type="entry name" value="ABC TRANSPORTER PERMEASE YTRF"/>
    <property type="match status" value="1"/>
</dbReference>
<keyword evidence="11" id="KW-1185">Reference proteome</keyword>
<evidence type="ECO:0000256" key="2">
    <source>
        <dbReference type="ARBA" id="ARBA00022475"/>
    </source>
</evidence>
<comment type="caution">
    <text evidence="10">The sequence shown here is derived from an EMBL/GenBank/DDBJ whole genome shotgun (WGS) entry which is preliminary data.</text>
</comment>
<dbReference type="AlphaFoldDB" id="A0A347ZPQ4"/>
<feature type="transmembrane region" description="Helical" evidence="7">
    <location>
        <begin position="281"/>
        <end position="307"/>
    </location>
</feature>
<comment type="similarity">
    <text evidence="6">Belongs to the ABC-4 integral membrane protein family.</text>
</comment>
<protein>
    <submittedName>
        <fullName evidence="10">Putative ABC transport system permease protein</fullName>
    </submittedName>
</protein>
<keyword evidence="2" id="KW-1003">Cell membrane</keyword>
<proteinExistence type="inferred from homology"/>
<dbReference type="GO" id="GO:0005886">
    <property type="term" value="C:plasma membrane"/>
    <property type="evidence" value="ECO:0007669"/>
    <property type="project" value="UniProtKB-SubCell"/>
</dbReference>
<dbReference type="Pfam" id="PF02687">
    <property type="entry name" value="FtsX"/>
    <property type="match status" value="1"/>
</dbReference>
<feature type="transmembrane region" description="Helical" evidence="7">
    <location>
        <begin position="335"/>
        <end position="359"/>
    </location>
</feature>
<evidence type="ECO:0000256" key="1">
    <source>
        <dbReference type="ARBA" id="ARBA00004651"/>
    </source>
</evidence>
<evidence type="ECO:0000256" key="3">
    <source>
        <dbReference type="ARBA" id="ARBA00022692"/>
    </source>
</evidence>
<name>A0A347ZPQ4_9CHLR</name>
<dbReference type="InterPro" id="IPR025857">
    <property type="entry name" value="MacB_PCD"/>
</dbReference>
<dbReference type="Pfam" id="PF12704">
    <property type="entry name" value="MacB_PCD"/>
    <property type="match status" value="1"/>
</dbReference>
<keyword evidence="3 7" id="KW-0812">Transmembrane</keyword>
<accession>A0A347ZPQ4</accession>
<feature type="transmembrane region" description="Helical" evidence="7">
    <location>
        <begin position="21"/>
        <end position="42"/>
    </location>
</feature>